<keyword evidence="4 8" id="KW-1133">Transmembrane helix</keyword>
<dbReference type="Gene3D" id="1.10.287.70">
    <property type="match status" value="1"/>
</dbReference>
<feature type="transmembrane region" description="Helical" evidence="8">
    <location>
        <begin position="667"/>
        <end position="686"/>
    </location>
</feature>
<evidence type="ECO:0000256" key="1">
    <source>
        <dbReference type="ARBA" id="ARBA00004141"/>
    </source>
</evidence>
<feature type="compositionally biased region" description="Basic and acidic residues" evidence="7">
    <location>
        <begin position="162"/>
        <end position="171"/>
    </location>
</feature>
<evidence type="ECO:0000313" key="10">
    <source>
        <dbReference type="Proteomes" id="UP000613580"/>
    </source>
</evidence>
<dbReference type="GO" id="GO:0140107">
    <property type="term" value="F:high-affinity potassium ion transmembrane transporter activity"/>
    <property type="evidence" value="ECO:0007669"/>
    <property type="project" value="TreeGrafter"/>
</dbReference>
<comment type="caution">
    <text evidence="9">The sequence shown here is derived from an EMBL/GenBank/DDBJ whole genome shotgun (WGS) entry which is preliminary data.</text>
</comment>
<keyword evidence="10" id="KW-1185">Reference proteome</keyword>
<feature type="compositionally biased region" description="Polar residues" evidence="7">
    <location>
        <begin position="734"/>
        <end position="752"/>
    </location>
</feature>
<dbReference type="GO" id="GO:0030007">
    <property type="term" value="P:intracellular potassium ion homeostasis"/>
    <property type="evidence" value="ECO:0007669"/>
    <property type="project" value="TreeGrafter"/>
</dbReference>
<reference evidence="9" key="1">
    <citation type="submission" date="2020-05" db="EMBL/GenBank/DDBJ databases">
        <title>Mycena genomes resolve the evolution of fungal bioluminescence.</title>
        <authorList>
            <person name="Tsai I.J."/>
        </authorList>
    </citation>
    <scope>NUCLEOTIDE SEQUENCE</scope>
    <source>
        <strain evidence="9">110903Hualien_Pintung</strain>
    </source>
</reference>
<keyword evidence="3 8" id="KW-0812">Transmembrane</keyword>
<evidence type="ECO:0000256" key="7">
    <source>
        <dbReference type="SAM" id="MobiDB-lite"/>
    </source>
</evidence>
<dbReference type="Pfam" id="PF02386">
    <property type="entry name" value="TrkH"/>
    <property type="match status" value="1"/>
</dbReference>
<evidence type="ECO:0000256" key="2">
    <source>
        <dbReference type="ARBA" id="ARBA00022448"/>
    </source>
</evidence>
<keyword evidence="2" id="KW-0813">Transport</keyword>
<protein>
    <submittedName>
        <fullName evidence="9">Potassium transporter</fullName>
    </submittedName>
</protein>
<evidence type="ECO:0000256" key="5">
    <source>
        <dbReference type="ARBA" id="ARBA00023065"/>
    </source>
</evidence>
<organism evidence="9 10">
    <name type="scientific">Mycena chlorophos</name>
    <name type="common">Agaric fungus</name>
    <name type="synonym">Agaricus chlorophos</name>
    <dbReference type="NCBI Taxonomy" id="658473"/>
    <lineage>
        <taxon>Eukaryota</taxon>
        <taxon>Fungi</taxon>
        <taxon>Dikarya</taxon>
        <taxon>Basidiomycota</taxon>
        <taxon>Agaricomycotina</taxon>
        <taxon>Agaricomycetes</taxon>
        <taxon>Agaricomycetidae</taxon>
        <taxon>Agaricales</taxon>
        <taxon>Marasmiineae</taxon>
        <taxon>Mycenaceae</taxon>
        <taxon>Mycena</taxon>
    </lineage>
</organism>
<feature type="region of interest" description="Disordered" evidence="7">
    <location>
        <begin position="729"/>
        <end position="763"/>
    </location>
</feature>
<gene>
    <name evidence="9" type="ORF">HMN09_00695500</name>
</gene>
<dbReference type="EMBL" id="JACAZE010000008">
    <property type="protein sequence ID" value="KAF7308466.1"/>
    <property type="molecule type" value="Genomic_DNA"/>
</dbReference>
<feature type="transmembrane region" description="Helical" evidence="8">
    <location>
        <begin position="439"/>
        <end position="467"/>
    </location>
</feature>
<evidence type="ECO:0000256" key="8">
    <source>
        <dbReference type="SAM" id="Phobius"/>
    </source>
</evidence>
<keyword evidence="6 8" id="KW-0472">Membrane</keyword>
<feature type="transmembrane region" description="Helical" evidence="8">
    <location>
        <begin position="364"/>
        <end position="389"/>
    </location>
</feature>
<keyword evidence="5" id="KW-0406">Ion transport</keyword>
<evidence type="ECO:0000256" key="6">
    <source>
        <dbReference type="ARBA" id="ARBA00023136"/>
    </source>
</evidence>
<proteinExistence type="predicted"/>
<dbReference type="PANTHER" id="PTHR31064:SF30">
    <property type="entry name" value="HIGH-AFFINITY POTASSIUM TRANSPORT PROTEIN-RELATED"/>
    <property type="match status" value="1"/>
</dbReference>
<evidence type="ECO:0000256" key="4">
    <source>
        <dbReference type="ARBA" id="ARBA00022989"/>
    </source>
</evidence>
<evidence type="ECO:0000256" key="3">
    <source>
        <dbReference type="ARBA" id="ARBA00022692"/>
    </source>
</evidence>
<feature type="region of interest" description="Disordered" evidence="7">
    <location>
        <begin position="161"/>
        <end position="225"/>
    </location>
</feature>
<feature type="transmembrane region" description="Helical" evidence="8">
    <location>
        <begin position="636"/>
        <end position="655"/>
    </location>
</feature>
<dbReference type="OrthoDB" id="9999863at2759"/>
<dbReference type="GO" id="GO:1990573">
    <property type="term" value="P:potassium ion import across plasma membrane"/>
    <property type="evidence" value="ECO:0007669"/>
    <property type="project" value="TreeGrafter"/>
</dbReference>
<dbReference type="AlphaFoldDB" id="A0A8H6SZW2"/>
<dbReference type="InterPro" id="IPR051143">
    <property type="entry name" value="TrkH_K-transport"/>
</dbReference>
<name>A0A8H6SZW2_MYCCL</name>
<feature type="transmembrane region" description="Helical" evidence="8">
    <location>
        <begin position="88"/>
        <end position="108"/>
    </location>
</feature>
<feature type="transmembrane region" description="Helical" evidence="8">
    <location>
        <begin position="501"/>
        <end position="525"/>
    </location>
</feature>
<comment type="subcellular location">
    <subcellularLocation>
        <location evidence="1">Membrane</location>
        <topology evidence="1">Multi-pass membrane protein</topology>
    </subcellularLocation>
</comment>
<feature type="transmembrane region" description="Helical" evidence="8">
    <location>
        <begin position="28"/>
        <end position="49"/>
    </location>
</feature>
<accession>A0A8H6SZW2</accession>
<dbReference type="InterPro" id="IPR003445">
    <property type="entry name" value="Cat_transpt"/>
</dbReference>
<dbReference type="PANTHER" id="PTHR31064">
    <property type="entry name" value="POTASSIUM TRANSPORT PROTEIN DDB_G0292412-RELATED"/>
    <property type="match status" value="1"/>
</dbReference>
<dbReference type="Proteomes" id="UP000613580">
    <property type="component" value="Unassembled WGS sequence"/>
</dbReference>
<feature type="transmembrane region" description="Helical" evidence="8">
    <location>
        <begin position="56"/>
        <end position="76"/>
    </location>
</feature>
<evidence type="ECO:0000313" key="9">
    <source>
        <dbReference type="EMBL" id="KAF7308466.1"/>
    </source>
</evidence>
<dbReference type="GO" id="GO:0005886">
    <property type="term" value="C:plasma membrane"/>
    <property type="evidence" value="ECO:0007669"/>
    <property type="project" value="TreeGrafter"/>
</dbReference>
<feature type="transmembrane region" description="Helical" evidence="8">
    <location>
        <begin position="564"/>
        <end position="583"/>
    </location>
</feature>
<sequence length="763" mass="86240">MVQKDTGTQSKSVRRTISDFVWTHGTFFRIHAVCFTIVPLIAGAIFYACNGRFHVSFLDSLFVCYSAMTVTGLSTIDLSPTTAWQQTILYLLMLIGNFTVASWIMVLVRKWYFTNVIFSYVDYHKRRRKKKNPQRKAKRGPSFLDSISSPVAIIKQADLDEVPPREKHDPPNIEVVNPTPGVTMDLVDADASKERQTDDDEGDSGHMLPDARTFSSSPRALSIPLSPHRTQSLRGVNFARSTSVQPQVYLETVREGVAFPRRTATVYSSNRKLDPRHEKFQGFGGFPGPWQVFTRLLKRGAPRTFKTLERQLTLPYTETLDANKVPWLKFDGLVVGRNSAFRTEKLSDEQLEQIGGVEYRALRLLSYLIPAYFIGTQIFSFLLFAPWLSSTHEYDGVFEGQPRLVQKPWYSWFLVLSAYSGGGLSLVDTGMVEFQKADLMIWALIFVILAGNHALPIFLRLIIWIWYKLVKKGSETYDTLSFLLHHPRRCFLYLFPSHQTWFLTIVLVGFSAFEWAAFEVLDIGLPFYDSIPEAPRVLAGLFQGLAARASGLAIVPLASSAPALQFLYIVMMYIAVYPVAMTIRSTNVYESESLGVFEEPPDEADEEPTNLDTFEPRERIGRYLLWHLDRQMSIDIWWLVWGVFLVAIIERHNILDEDLKWFDMFRVVFELVSAFGGIGLSLGVPYDNFSFAGAFKPLSKVVVIILMLRGRHRGLPVGVERAVTLPRELKTDPTRGQAQNEGNGNAVPNSSGLGLDPNGVPPA</sequence>